<dbReference type="SUPFAM" id="SSF158446">
    <property type="entry name" value="IVS-encoded protein-like"/>
    <property type="match status" value="1"/>
</dbReference>
<proteinExistence type="predicted"/>
<dbReference type="EMBL" id="JAFMYV010000007">
    <property type="protein sequence ID" value="MBO0937953.1"/>
    <property type="molecule type" value="Genomic_DNA"/>
</dbReference>
<dbReference type="Proteomes" id="UP000664034">
    <property type="component" value="Unassembled WGS sequence"/>
</dbReference>
<dbReference type="PANTHER" id="PTHR38471">
    <property type="entry name" value="FOUR HELIX BUNDLE PROTEIN"/>
    <property type="match status" value="1"/>
</dbReference>
<organism evidence="1 2">
    <name type="scientific">Fibrella rubiginis</name>
    <dbReference type="NCBI Taxonomy" id="2817060"/>
    <lineage>
        <taxon>Bacteria</taxon>
        <taxon>Pseudomonadati</taxon>
        <taxon>Bacteroidota</taxon>
        <taxon>Cytophagia</taxon>
        <taxon>Cytophagales</taxon>
        <taxon>Spirosomataceae</taxon>
        <taxon>Fibrella</taxon>
    </lineage>
</organism>
<dbReference type="Pfam" id="PF05635">
    <property type="entry name" value="23S_rRNA_IVP"/>
    <property type="match status" value="1"/>
</dbReference>
<protein>
    <submittedName>
        <fullName evidence="1">Four helix bundle protein</fullName>
    </submittedName>
</protein>
<dbReference type="InterPro" id="IPR036583">
    <property type="entry name" value="23S_rRNA_IVS_sf"/>
</dbReference>
<evidence type="ECO:0000313" key="1">
    <source>
        <dbReference type="EMBL" id="MBO0937953.1"/>
    </source>
</evidence>
<dbReference type="PANTHER" id="PTHR38471:SF2">
    <property type="entry name" value="FOUR HELIX BUNDLE PROTEIN"/>
    <property type="match status" value="1"/>
</dbReference>
<dbReference type="InterPro" id="IPR012657">
    <property type="entry name" value="23S_rRNA-intervening_sequence"/>
</dbReference>
<dbReference type="RefSeq" id="WP_207365486.1">
    <property type="nucleotide sequence ID" value="NZ_JAFMYV010000007.1"/>
</dbReference>
<name>A0A939GK77_9BACT</name>
<dbReference type="AlphaFoldDB" id="A0A939GK77"/>
<evidence type="ECO:0000313" key="2">
    <source>
        <dbReference type="Proteomes" id="UP000664034"/>
    </source>
</evidence>
<dbReference type="CDD" id="cd16377">
    <property type="entry name" value="23S_rRNA_IVP_like"/>
    <property type="match status" value="1"/>
</dbReference>
<keyword evidence="2" id="KW-1185">Reference proteome</keyword>
<gene>
    <name evidence="1" type="ORF">J2I47_15460</name>
</gene>
<dbReference type="Gene3D" id="1.20.1440.60">
    <property type="entry name" value="23S rRNA-intervening sequence"/>
    <property type="match status" value="1"/>
</dbReference>
<sequence>MQHHNFKNLKAWQLSRSLVKLVYELTATFLPDERYGICSQMRRAAISIPSNIAEGSGRTDKDFHRFLSMSLSSAYELETQLILCADLNLLSSTDLEILSLQIQEVQRVVYGFQRKLSATFLGSFFLPIPLLKSLLRRSLVLSLASHILPL</sequence>
<comment type="caution">
    <text evidence="1">The sequence shown here is derived from an EMBL/GenBank/DDBJ whole genome shotgun (WGS) entry which is preliminary data.</text>
</comment>
<reference evidence="1" key="1">
    <citation type="submission" date="2021-03" db="EMBL/GenBank/DDBJ databases">
        <title>Fibrella sp. HMF5335 genome sequencing and assembly.</title>
        <authorList>
            <person name="Kang H."/>
            <person name="Kim H."/>
            <person name="Bae S."/>
            <person name="Joh K."/>
        </authorList>
    </citation>
    <scope>NUCLEOTIDE SEQUENCE</scope>
    <source>
        <strain evidence="1">HMF5335</strain>
    </source>
</reference>
<dbReference type="NCBIfam" id="TIGR02436">
    <property type="entry name" value="four helix bundle protein"/>
    <property type="match status" value="1"/>
</dbReference>
<accession>A0A939GK77</accession>